<evidence type="ECO:0000313" key="2">
    <source>
        <dbReference type="EMBL" id="KAL3686003.1"/>
    </source>
</evidence>
<feature type="region of interest" description="Disordered" evidence="1">
    <location>
        <begin position="1"/>
        <end position="281"/>
    </location>
</feature>
<feature type="compositionally biased region" description="Low complexity" evidence="1">
    <location>
        <begin position="258"/>
        <end position="272"/>
    </location>
</feature>
<feature type="compositionally biased region" description="Gly residues" evidence="1">
    <location>
        <begin position="85"/>
        <end position="96"/>
    </location>
</feature>
<comment type="caution">
    <text evidence="2">The sequence shown here is derived from an EMBL/GenBank/DDBJ whole genome shotgun (WGS) entry which is preliminary data.</text>
</comment>
<feature type="compositionally biased region" description="Polar residues" evidence="1">
    <location>
        <begin position="123"/>
        <end position="134"/>
    </location>
</feature>
<dbReference type="AlphaFoldDB" id="A0ABD3H421"/>
<feature type="compositionally biased region" description="Low complexity" evidence="1">
    <location>
        <begin position="18"/>
        <end position="34"/>
    </location>
</feature>
<evidence type="ECO:0000313" key="3">
    <source>
        <dbReference type="Proteomes" id="UP001633002"/>
    </source>
</evidence>
<dbReference type="Proteomes" id="UP001633002">
    <property type="component" value="Unassembled WGS sequence"/>
</dbReference>
<proteinExistence type="predicted"/>
<feature type="compositionally biased region" description="Polar residues" evidence="1">
    <location>
        <begin position="149"/>
        <end position="172"/>
    </location>
</feature>
<feature type="compositionally biased region" description="Basic and acidic residues" evidence="1">
    <location>
        <begin position="1"/>
        <end position="11"/>
    </location>
</feature>
<accession>A0ABD3H421</accession>
<dbReference type="EMBL" id="JBJQOH010000006">
    <property type="protein sequence ID" value="KAL3686003.1"/>
    <property type="molecule type" value="Genomic_DNA"/>
</dbReference>
<feature type="compositionally biased region" description="Low complexity" evidence="1">
    <location>
        <begin position="219"/>
        <end position="230"/>
    </location>
</feature>
<protein>
    <submittedName>
        <fullName evidence="2">Uncharacterized protein</fullName>
    </submittedName>
</protein>
<gene>
    <name evidence="2" type="ORF">R1sor_004025</name>
</gene>
<name>A0ABD3H421_9MARC</name>
<feature type="compositionally biased region" description="Gly residues" evidence="1">
    <location>
        <begin position="231"/>
        <end position="244"/>
    </location>
</feature>
<keyword evidence="3" id="KW-1185">Reference proteome</keyword>
<sequence>MAGVRSKDKKGGIVPYVSAPNSSQPSAAAGNSSAYTKGFQGDGGKWDHDVGAYFGNEGGSGHYSQGKNYSPGPGNYGPSASGSNFGSGGGKAGGNGFSASAPPTQRSQQPGFDVPRPNGYPVITNTATSGSDFQPTAGGASSGNGYGPSAQNGFGSAPQNFSQIPPQRSQQPGGPVSDGYPVINNDRGNGGGYVAAPEPVRRYGGSEPNGWITNGGPGYQQQGGNEKPLSNGGGGGPHGYGGQNGSISGSERHHHHYYYQNNPVPYYNNNPQVEEKKRRRGLLGPQRTFMLVHNDKIS</sequence>
<evidence type="ECO:0000256" key="1">
    <source>
        <dbReference type="SAM" id="MobiDB-lite"/>
    </source>
</evidence>
<reference evidence="2 3" key="1">
    <citation type="submission" date="2024-09" db="EMBL/GenBank/DDBJ databases">
        <title>Chromosome-scale assembly of Riccia sorocarpa.</title>
        <authorList>
            <person name="Paukszto L."/>
        </authorList>
    </citation>
    <scope>NUCLEOTIDE SEQUENCE [LARGE SCALE GENOMIC DNA]</scope>
    <source>
        <strain evidence="2">LP-2024</strain>
        <tissue evidence="2">Aerial parts of the thallus</tissue>
    </source>
</reference>
<organism evidence="2 3">
    <name type="scientific">Riccia sorocarpa</name>
    <dbReference type="NCBI Taxonomy" id="122646"/>
    <lineage>
        <taxon>Eukaryota</taxon>
        <taxon>Viridiplantae</taxon>
        <taxon>Streptophyta</taxon>
        <taxon>Embryophyta</taxon>
        <taxon>Marchantiophyta</taxon>
        <taxon>Marchantiopsida</taxon>
        <taxon>Marchantiidae</taxon>
        <taxon>Marchantiales</taxon>
        <taxon>Ricciaceae</taxon>
        <taxon>Riccia</taxon>
    </lineage>
</organism>